<gene>
    <name evidence="2" type="ORF">D9758_010990</name>
</gene>
<dbReference type="GO" id="GO:0005506">
    <property type="term" value="F:iron ion binding"/>
    <property type="evidence" value="ECO:0007669"/>
    <property type="project" value="InterPro"/>
</dbReference>
<sequence>MRFVTSVICTAALAGIASAVPLEGRDCSAQIAAFNLARRSARGVDVSKRSIYPTMPNQLCVLAPEIDREDYVQMNSALVRQDITEGQPGIFMLLDVGVIDITTCQPIEGAMVEVWHPNNVGDYGETFLRGAFPTSSNGIVEFTTIFPGQPADRANHINLAVHVGDSMSTGISHNGQVFFTDKWTKFVGMSEGYSDNTNAKVMNADDPIYTAANSDGYNAVVDIESIGDDWPEGVVGYITVGINPNHLVQ</sequence>
<evidence type="ECO:0000256" key="1">
    <source>
        <dbReference type="SAM" id="SignalP"/>
    </source>
</evidence>
<dbReference type="PANTHER" id="PTHR34315">
    <property type="match status" value="1"/>
</dbReference>
<dbReference type="GO" id="GO:0016702">
    <property type="term" value="F:oxidoreductase activity, acting on single donors with incorporation of molecular oxygen, incorporation of two atoms of oxygen"/>
    <property type="evidence" value="ECO:0007669"/>
    <property type="project" value="InterPro"/>
</dbReference>
<dbReference type="SUPFAM" id="SSF49482">
    <property type="entry name" value="Aromatic compound dioxygenase"/>
    <property type="match status" value="1"/>
</dbReference>
<dbReference type="PANTHER" id="PTHR34315:SF4">
    <property type="entry name" value="INTRADIOL RING-CLEAVAGE DIOXYGENASES DOMAIN-CONTAINING PROTEIN"/>
    <property type="match status" value="1"/>
</dbReference>
<dbReference type="OrthoDB" id="121380at2759"/>
<feature type="chain" id="PRO_5034620164" description="Aromatic compound dioxygenase" evidence="1">
    <location>
        <begin position="20"/>
        <end position="249"/>
    </location>
</feature>
<dbReference type="Proteomes" id="UP000559256">
    <property type="component" value="Unassembled WGS sequence"/>
</dbReference>
<comment type="caution">
    <text evidence="2">The sequence shown here is derived from an EMBL/GenBank/DDBJ whole genome shotgun (WGS) entry which is preliminary data.</text>
</comment>
<dbReference type="InterPro" id="IPR015889">
    <property type="entry name" value="Intradiol_dOase_core"/>
</dbReference>
<evidence type="ECO:0000313" key="2">
    <source>
        <dbReference type="EMBL" id="KAF5365046.1"/>
    </source>
</evidence>
<keyword evidence="3" id="KW-1185">Reference proteome</keyword>
<reference evidence="2 3" key="1">
    <citation type="journal article" date="2020" name="ISME J.">
        <title>Uncovering the hidden diversity of litter-decomposition mechanisms in mushroom-forming fungi.</title>
        <authorList>
            <person name="Floudas D."/>
            <person name="Bentzer J."/>
            <person name="Ahren D."/>
            <person name="Johansson T."/>
            <person name="Persson P."/>
            <person name="Tunlid A."/>
        </authorList>
    </citation>
    <scope>NUCLEOTIDE SEQUENCE [LARGE SCALE GENOMIC DNA]</scope>
    <source>
        <strain evidence="2 3">CBS 291.85</strain>
    </source>
</reference>
<dbReference type="EMBL" id="JAACJM010000029">
    <property type="protein sequence ID" value="KAF5365046.1"/>
    <property type="molecule type" value="Genomic_DNA"/>
</dbReference>
<dbReference type="Gene3D" id="2.60.130.10">
    <property type="entry name" value="Aromatic compound dioxygenase"/>
    <property type="match status" value="1"/>
</dbReference>
<evidence type="ECO:0000313" key="3">
    <source>
        <dbReference type="Proteomes" id="UP000559256"/>
    </source>
</evidence>
<accession>A0A8H5LPW9</accession>
<organism evidence="2 3">
    <name type="scientific">Tetrapyrgos nigripes</name>
    <dbReference type="NCBI Taxonomy" id="182062"/>
    <lineage>
        <taxon>Eukaryota</taxon>
        <taxon>Fungi</taxon>
        <taxon>Dikarya</taxon>
        <taxon>Basidiomycota</taxon>
        <taxon>Agaricomycotina</taxon>
        <taxon>Agaricomycetes</taxon>
        <taxon>Agaricomycetidae</taxon>
        <taxon>Agaricales</taxon>
        <taxon>Marasmiineae</taxon>
        <taxon>Marasmiaceae</taxon>
        <taxon>Tetrapyrgos</taxon>
    </lineage>
</organism>
<feature type="signal peptide" evidence="1">
    <location>
        <begin position="1"/>
        <end position="19"/>
    </location>
</feature>
<keyword evidence="1" id="KW-0732">Signal</keyword>
<proteinExistence type="predicted"/>
<evidence type="ECO:0008006" key="4">
    <source>
        <dbReference type="Google" id="ProtNLM"/>
    </source>
</evidence>
<protein>
    <recommendedName>
        <fullName evidence="4">Aromatic compound dioxygenase</fullName>
    </recommendedName>
</protein>
<name>A0A8H5LPW9_9AGAR</name>
<dbReference type="AlphaFoldDB" id="A0A8H5LPW9"/>